<protein>
    <submittedName>
        <fullName evidence="1">Uncharacterized protein</fullName>
    </submittedName>
</protein>
<reference evidence="1 2" key="1">
    <citation type="submission" date="2018-09" db="EMBL/GenBank/DDBJ databases">
        <title>Genomic Encyclopedia of Archaeal and Bacterial Type Strains, Phase II (KMG-II): from individual species to whole genera.</title>
        <authorList>
            <person name="Goeker M."/>
        </authorList>
    </citation>
    <scope>NUCLEOTIDE SEQUENCE [LARGE SCALE GENOMIC DNA]</scope>
    <source>
        <strain evidence="1 2">DSM 27148</strain>
    </source>
</reference>
<evidence type="ECO:0000313" key="2">
    <source>
        <dbReference type="Proteomes" id="UP000283387"/>
    </source>
</evidence>
<evidence type="ECO:0000313" key="1">
    <source>
        <dbReference type="EMBL" id="RKD90169.1"/>
    </source>
</evidence>
<dbReference type="Proteomes" id="UP000283387">
    <property type="component" value="Unassembled WGS sequence"/>
</dbReference>
<sequence>MRKIIWGFIAFFWTGNLFAYNYSEHKDIGDVAFSRLLADVSNQRNTALFFQFLNIQEDEEAVWYFTDLSVKGGQQISYGVLNGLSGDHCSNPLLLEKQLRLKNSVMQQILLLHNQYMDMGYTSAPDGKLTHTDFAYALQAAVNLGHFYEYDKTFQQQLRHFNKEFIRQCQNPSLVRSIFKELNGTNAINMYVSLHAVAIDLAEQSGRLAKTNPEEAKVLLFYAFLFNGFADHFLEDCFAAGHLVVRRTSFASITNNKALHDFYNDEGCTVVNREADIWRAYGDKAFNHTHDAWEKDTSLLAIKHQEYTDEADRIIKAVHLSLSDVWNAFEQSYSNENHIPFYNLIPDDKKLQPDFLIAATPALKLVPIPFNSDLNTLFPDSITITDSMQKAGQTPYYRNFVRSRIANSFIIGFNGPAFHGRYYEGVDFRVNFGNPVSIYTHNERGGKRGTVDYWMGYTLAYSLGDIKAYKDDTFSPYFAQQVKAGLRNNLDIWVGEKRFLGLSNYTEAGVQFVDGATEFVFTPSIGVQFGSLLNINYYNLPTWLRIPLEYIVPLKLKYGVVLSSHSPTAYFNGLDIDIVF</sequence>
<comment type="caution">
    <text evidence="1">The sequence shown here is derived from an EMBL/GenBank/DDBJ whole genome shotgun (WGS) entry which is preliminary data.</text>
</comment>
<gene>
    <name evidence="1" type="ORF">BC643_0505</name>
</gene>
<dbReference type="AlphaFoldDB" id="A0A419W3Z6"/>
<dbReference type="OrthoDB" id="737780at2"/>
<proteinExistence type="predicted"/>
<dbReference type="InterPro" id="IPR049756">
    <property type="entry name" value="PlcA-like_dom"/>
</dbReference>
<dbReference type="RefSeq" id="WP_120271594.1">
    <property type="nucleotide sequence ID" value="NZ_RAPN01000001.1"/>
</dbReference>
<organism evidence="1 2">
    <name type="scientific">Mangrovibacterium diazotrophicum</name>
    <dbReference type="NCBI Taxonomy" id="1261403"/>
    <lineage>
        <taxon>Bacteria</taxon>
        <taxon>Pseudomonadati</taxon>
        <taxon>Bacteroidota</taxon>
        <taxon>Bacteroidia</taxon>
        <taxon>Marinilabiliales</taxon>
        <taxon>Prolixibacteraceae</taxon>
        <taxon>Mangrovibacterium</taxon>
    </lineage>
</organism>
<name>A0A419W3Z6_9BACT</name>
<accession>A0A419W3Z6</accession>
<keyword evidence="2" id="KW-1185">Reference proteome</keyword>
<dbReference type="EMBL" id="RAPN01000001">
    <property type="protein sequence ID" value="RKD90169.1"/>
    <property type="molecule type" value="Genomic_DNA"/>
</dbReference>
<dbReference type="CDD" id="cd22893">
    <property type="entry name" value="PlcA-like"/>
    <property type="match status" value="1"/>
</dbReference>